<keyword evidence="7 10" id="KW-0808">Transferase</keyword>
<protein>
    <recommendedName>
        <fullName evidence="4 9">Protein-L-isoaspartate O-methyltransferase</fullName>
        <ecNumber evidence="3 9">2.1.1.77</ecNumber>
    </recommendedName>
</protein>
<evidence type="ECO:0000256" key="8">
    <source>
        <dbReference type="ARBA" id="ARBA00022691"/>
    </source>
</evidence>
<accession>A0A2C9D731</accession>
<evidence type="ECO:0000256" key="1">
    <source>
        <dbReference type="ARBA" id="ARBA00004496"/>
    </source>
</evidence>
<dbReference type="GO" id="GO:0030091">
    <property type="term" value="P:protein repair"/>
    <property type="evidence" value="ECO:0007669"/>
    <property type="project" value="UniProtKB-UniRule"/>
</dbReference>
<keyword evidence="6 10" id="KW-0489">Methyltransferase</keyword>
<evidence type="ECO:0000256" key="3">
    <source>
        <dbReference type="ARBA" id="ARBA00011890"/>
    </source>
</evidence>
<dbReference type="CDD" id="cd02440">
    <property type="entry name" value="AdoMet_MTases"/>
    <property type="match status" value="1"/>
</dbReference>
<dbReference type="EC" id="2.1.1.77" evidence="3 9"/>
<dbReference type="GO" id="GO:0005737">
    <property type="term" value="C:cytoplasm"/>
    <property type="evidence" value="ECO:0007669"/>
    <property type="project" value="UniProtKB-SubCell"/>
</dbReference>
<dbReference type="AlphaFoldDB" id="A0A2C9D731"/>
<evidence type="ECO:0000313" key="10">
    <source>
        <dbReference type="EMBL" id="SON55958.1"/>
    </source>
</evidence>
<evidence type="ECO:0000256" key="2">
    <source>
        <dbReference type="ARBA" id="ARBA00005369"/>
    </source>
</evidence>
<dbReference type="PANTHER" id="PTHR11579">
    <property type="entry name" value="PROTEIN-L-ISOASPARTATE O-METHYLTRANSFERASE"/>
    <property type="match status" value="1"/>
</dbReference>
<evidence type="ECO:0000256" key="7">
    <source>
        <dbReference type="ARBA" id="ARBA00022679"/>
    </source>
</evidence>
<evidence type="ECO:0000256" key="9">
    <source>
        <dbReference type="NCBIfam" id="TIGR00080"/>
    </source>
</evidence>
<dbReference type="PROSITE" id="PS01279">
    <property type="entry name" value="PCMT"/>
    <property type="match status" value="1"/>
</dbReference>
<dbReference type="Gene3D" id="3.40.50.150">
    <property type="entry name" value="Vaccinia Virus protein VP39"/>
    <property type="match status" value="1"/>
</dbReference>
<dbReference type="EMBL" id="LT960614">
    <property type="protein sequence ID" value="SON55958.1"/>
    <property type="molecule type" value="Genomic_DNA"/>
</dbReference>
<gene>
    <name evidence="10" type="primary">pcm_1</name>
    <name evidence="10" type="ORF">HDIA_2417</name>
</gene>
<dbReference type="PANTHER" id="PTHR11579:SF0">
    <property type="entry name" value="PROTEIN-L-ISOASPARTATE(D-ASPARTATE) O-METHYLTRANSFERASE"/>
    <property type="match status" value="1"/>
</dbReference>
<dbReference type="KEGG" id="hdi:HDIA_2417"/>
<dbReference type="GO" id="GO:0032259">
    <property type="term" value="P:methylation"/>
    <property type="evidence" value="ECO:0007669"/>
    <property type="project" value="UniProtKB-KW"/>
</dbReference>
<dbReference type="GO" id="GO:0004719">
    <property type="term" value="F:protein-L-isoaspartate (D-aspartate) O-methyltransferase activity"/>
    <property type="evidence" value="ECO:0007669"/>
    <property type="project" value="UniProtKB-UniRule"/>
</dbReference>
<dbReference type="Proteomes" id="UP000223606">
    <property type="component" value="Chromosome 1"/>
</dbReference>
<dbReference type="Pfam" id="PF01135">
    <property type="entry name" value="PCMT"/>
    <property type="match status" value="1"/>
</dbReference>
<comment type="subcellular location">
    <subcellularLocation>
        <location evidence="1">Cytoplasm</location>
    </subcellularLocation>
</comment>
<sequence length="223" mass="24129">MDLKVGDMEPSDGDRPAMAELVMKLRGMGISDRRVLVAIERIARRLFLDARDHADASSDRAFPIECGQAATAPSTVARVVQALDLGPDHKVLEVGTGSGFQTAIMAHLANRVISLDRYRTLIDLAKDRFETLRLDNISLILADGAQGFPRHAPYDRIVVNAAVPTIPGALLDQLMDGGILVAPVGDGAKQQLARFQKNERAFTRTEFGVVRFLGLEAGTAAKL</sequence>
<evidence type="ECO:0000313" key="11">
    <source>
        <dbReference type="Proteomes" id="UP000223606"/>
    </source>
</evidence>
<name>A0A2C9D731_9HYPH</name>
<evidence type="ECO:0000256" key="6">
    <source>
        <dbReference type="ARBA" id="ARBA00022603"/>
    </source>
</evidence>
<proteinExistence type="inferred from homology"/>
<dbReference type="NCBIfam" id="NF001453">
    <property type="entry name" value="PRK00312.1"/>
    <property type="match status" value="1"/>
</dbReference>
<dbReference type="NCBIfam" id="TIGR00080">
    <property type="entry name" value="pimt"/>
    <property type="match status" value="1"/>
</dbReference>
<keyword evidence="8" id="KW-0949">S-adenosyl-L-methionine</keyword>
<organism evidence="10 11">
    <name type="scientific">Hartmannibacter diazotrophicus</name>
    <dbReference type="NCBI Taxonomy" id="1482074"/>
    <lineage>
        <taxon>Bacteria</taxon>
        <taxon>Pseudomonadati</taxon>
        <taxon>Pseudomonadota</taxon>
        <taxon>Alphaproteobacteria</taxon>
        <taxon>Hyphomicrobiales</taxon>
        <taxon>Pleomorphomonadaceae</taxon>
        <taxon>Hartmannibacter</taxon>
    </lineage>
</organism>
<dbReference type="RefSeq" id="WP_210202880.1">
    <property type="nucleotide sequence ID" value="NZ_LT960614.1"/>
</dbReference>
<comment type="similarity">
    <text evidence="2">Belongs to the methyltransferase superfamily. L-isoaspartyl/D-aspartyl protein methyltransferase family.</text>
</comment>
<evidence type="ECO:0000256" key="4">
    <source>
        <dbReference type="ARBA" id="ARBA00013346"/>
    </source>
</evidence>
<dbReference type="SUPFAM" id="SSF53335">
    <property type="entry name" value="S-adenosyl-L-methionine-dependent methyltransferases"/>
    <property type="match status" value="1"/>
</dbReference>
<keyword evidence="5" id="KW-0963">Cytoplasm</keyword>
<reference evidence="11" key="1">
    <citation type="submission" date="2017-09" db="EMBL/GenBank/DDBJ databases">
        <title>Genome sequence of Nannocystis excedens DSM 71.</title>
        <authorList>
            <person name="Blom J."/>
        </authorList>
    </citation>
    <scope>NUCLEOTIDE SEQUENCE [LARGE SCALE GENOMIC DNA]</scope>
    <source>
        <strain evidence="11">type strain: E19</strain>
    </source>
</reference>
<evidence type="ECO:0000256" key="5">
    <source>
        <dbReference type="ARBA" id="ARBA00022490"/>
    </source>
</evidence>
<dbReference type="InterPro" id="IPR000682">
    <property type="entry name" value="PCMT"/>
</dbReference>
<keyword evidence="11" id="KW-1185">Reference proteome</keyword>
<dbReference type="InterPro" id="IPR029063">
    <property type="entry name" value="SAM-dependent_MTases_sf"/>
</dbReference>